<keyword evidence="8" id="KW-0746">Sphingolipid metabolism</keyword>
<dbReference type="Pfam" id="PF00155">
    <property type="entry name" value="Aminotran_1_2"/>
    <property type="match status" value="1"/>
</dbReference>
<evidence type="ECO:0000256" key="3">
    <source>
        <dbReference type="ARBA" id="ARBA00004991"/>
    </source>
</evidence>
<dbReference type="SUPFAM" id="SSF53383">
    <property type="entry name" value="PLP-dependent transferases"/>
    <property type="match status" value="1"/>
</dbReference>
<dbReference type="InterPro" id="IPR004839">
    <property type="entry name" value="Aminotransferase_I/II_large"/>
</dbReference>
<dbReference type="GO" id="GO:0030170">
    <property type="term" value="F:pyridoxal phosphate binding"/>
    <property type="evidence" value="ECO:0007669"/>
    <property type="project" value="InterPro"/>
</dbReference>
<comment type="cofactor">
    <cofactor evidence="1">
        <name>pyridoxal 5'-phosphate</name>
        <dbReference type="ChEBI" id="CHEBI:597326"/>
    </cofactor>
</comment>
<dbReference type="Gene3D" id="3.40.640.10">
    <property type="entry name" value="Type I PLP-dependent aspartate aminotransferase-like (Major domain)"/>
    <property type="match status" value="1"/>
</dbReference>
<reference evidence="15" key="1">
    <citation type="journal article" date="2012" name="Nat. Genet.">
        <title>Whole-genome sequence of Schistosoma haematobium.</title>
        <authorList>
            <person name="Young N.D."/>
            <person name="Jex A.R."/>
            <person name="Li B."/>
            <person name="Liu S."/>
            <person name="Yang L."/>
            <person name="Xiong Z."/>
            <person name="Li Y."/>
            <person name="Cantacessi C."/>
            <person name="Hall R.S."/>
            <person name="Xu X."/>
            <person name="Chen F."/>
            <person name="Wu X."/>
            <person name="Zerlotini A."/>
            <person name="Oliveira G."/>
            <person name="Hofmann A."/>
            <person name="Zhang G."/>
            <person name="Fang X."/>
            <person name="Kang Y."/>
            <person name="Campbell B.E."/>
            <person name="Loukas A."/>
            <person name="Ranganathan S."/>
            <person name="Rollinson D."/>
            <person name="Rinaldi G."/>
            <person name="Brindley P.J."/>
            <person name="Yang H."/>
            <person name="Wang J."/>
            <person name="Wang J."/>
            <person name="Gasser R.B."/>
        </authorList>
    </citation>
    <scope>NUCLEOTIDE SEQUENCE [LARGE SCALE GENOMIC DNA]</scope>
</reference>
<dbReference type="InterPro" id="IPR050087">
    <property type="entry name" value="AON_synthase_class-II"/>
</dbReference>
<dbReference type="GO" id="GO:0005783">
    <property type="term" value="C:endoplasmic reticulum"/>
    <property type="evidence" value="ECO:0007669"/>
    <property type="project" value="TreeGrafter"/>
</dbReference>
<comment type="pathway">
    <text evidence="3">Sphingolipid metabolism.</text>
</comment>
<protein>
    <recommendedName>
        <fullName evidence="11">Serine palmitoyltransferase 1</fullName>
        <ecNumber evidence="5">2.3.1.50</ecNumber>
    </recommendedName>
    <alternativeName>
        <fullName evidence="12">Long chain base biosynthesis protein 1</fullName>
    </alternativeName>
    <alternativeName>
        <fullName evidence="13">Serine-palmitoyl-CoA transferase 1</fullName>
    </alternativeName>
</protein>
<evidence type="ECO:0000259" key="14">
    <source>
        <dbReference type="Pfam" id="PF00155"/>
    </source>
</evidence>
<keyword evidence="7" id="KW-0663">Pyridoxal phosphate</keyword>
<dbReference type="InterPro" id="IPR015424">
    <property type="entry name" value="PyrdxlP-dep_Trfase"/>
</dbReference>
<evidence type="ECO:0000313" key="15">
    <source>
        <dbReference type="EMBL" id="KGB32191.1"/>
    </source>
</evidence>
<keyword evidence="6 15" id="KW-0808">Transferase</keyword>
<sequence>MLSQNHLFYGHRHSVFNQHIKAPVGPQSEYTWTRLIYSALKAPTYHLYFELLLIIGIIWLLFKRSYRINDVINLSVEEKNQLINEWKPDSLVPKDWEPSKYLLKQFHRCANGPLGKYVNFNLEVEEFGATENNVSKNHLNFATLNFLNFVGDSDLSNVATEQLKKYGVGSCGPRGFYGTFDVHLELENKLAEFLGVEKAVIYSYGAATFSSAIPSYSKRTDVIFADEGINHATYLGLVASRSHVRFFRHNDMEHLEQLLIAQAKRDKEDPKRALLTRRFFVVEGIYFNSGEICPLSELIALKYKYKVRILLDETISFGVLGKTGRGVTEYFGVNIEDIDLISGSLETALGVCGGFCAGSQYVVGHQELSGQAYCFSASLPPMLAKAACTAISKLQSPKENGKRNQRLLELSRLTDNLFHSNSKLTSIWKLYGHPDSPLKHLRFRENNTLGKLEAVVQTAFDWTDERNLKAPPLLLTVSRYTYSINFPAPPPSIRIALNCDLTNEELRHLFYVLSSIVPA</sequence>
<dbReference type="GO" id="GO:0046512">
    <property type="term" value="P:sphingosine biosynthetic process"/>
    <property type="evidence" value="ECO:0007669"/>
    <property type="project" value="TreeGrafter"/>
</dbReference>
<dbReference type="PANTHER" id="PTHR13693:SF2">
    <property type="entry name" value="SERINE PALMITOYLTRANSFERASE 1"/>
    <property type="match status" value="1"/>
</dbReference>
<dbReference type="STRING" id="6185.A0A095AED0"/>
<evidence type="ECO:0000256" key="1">
    <source>
        <dbReference type="ARBA" id="ARBA00001933"/>
    </source>
</evidence>
<feature type="domain" description="Aminotransferase class I/classII large" evidence="14">
    <location>
        <begin position="139"/>
        <end position="509"/>
    </location>
</feature>
<evidence type="ECO:0000256" key="13">
    <source>
        <dbReference type="ARBA" id="ARBA00042649"/>
    </source>
</evidence>
<dbReference type="GO" id="GO:0004758">
    <property type="term" value="F:serine C-palmitoyltransferase activity"/>
    <property type="evidence" value="ECO:0007669"/>
    <property type="project" value="UniProtKB-EC"/>
</dbReference>
<dbReference type="GO" id="GO:0016020">
    <property type="term" value="C:membrane"/>
    <property type="evidence" value="ECO:0007669"/>
    <property type="project" value="GOC"/>
</dbReference>
<evidence type="ECO:0000256" key="10">
    <source>
        <dbReference type="ARBA" id="ARBA00023315"/>
    </source>
</evidence>
<comment type="similarity">
    <text evidence="4">Belongs to the class-II pyridoxal-phosphate-dependent aminotransferase family.</text>
</comment>
<keyword evidence="9" id="KW-0443">Lipid metabolism</keyword>
<evidence type="ECO:0000256" key="8">
    <source>
        <dbReference type="ARBA" id="ARBA00022919"/>
    </source>
</evidence>
<gene>
    <name evidence="15" type="ORF">MS3_00322</name>
</gene>
<evidence type="ECO:0000256" key="7">
    <source>
        <dbReference type="ARBA" id="ARBA00022898"/>
    </source>
</evidence>
<evidence type="ECO:0000256" key="6">
    <source>
        <dbReference type="ARBA" id="ARBA00022679"/>
    </source>
</evidence>
<comment type="pathway">
    <text evidence="2">Lipid metabolism; sphingolipid metabolism.</text>
</comment>
<dbReference type="InterPro" id="IPR015421">
    <property type="entry name" value="PyrdxlP-dep_Trfase_major"/>
</dbReference>
<dbReference type="EMBL" id="KL250495">
    <property type="protein sequence ID" value="KGB32191.1"/>
    <property type="molecule type" value="Genomic_DNA"/>
</dbReference>
<evidence type="ECO:0000256" key="9">
    <source>
        <dbReference type="ARBA" id="ARBA00023098"/>
    </source>
</evidence>
<evidence type="ECO:0000256" key="5">
    <source>
        <dbReference type="ARBA" id="ARBA00013220"/>
    </source>
</evidence>
<dbReference type="PANTHER" id="PTHR13693">
    <property type="entry name" value="CLASS II AMINOTRANSFERASE/8-AMINO-7-OXONONANOATE SYNTHASE"/>
    <property type="match status" value="1"/>
</dbReference>
<dbReference type="AlphaFoldDB" id="A0A095AED0"/>
<evidence type="ECO:0000256" key="2">
    <source>
        <dbReference type="ARBA" id="ARBA00004760"/>
    </source>
</evidence>
<evidence type="ECO:0000256" key="11">
    <source>
        <dbReference type="ARBA" id="ARBA00041066"/>
    </source>
</evidence>
<organism evidence="15">
    <name type="scientific">Schistosoma haematobium</name>
    <name type="common">Blood fluke</name>
    <dbReference type="NCBI Taxonomy" id="6185"/>
    <lineage>
        <taxon>Eukaryota</taxon>
        <taxon>Metazoa</taxon>
        <taxon>Spiralia</taxon>
        <taxon>Lophotrochozoa</taxon>
        <taxon>Platyhelminthes</taxon>
        <taxon>Trematoda</taxon>
        <taxon>Digenea</taxon>
        <taxon>Strigeidida</taxon>
        <taxon>Schistosomatoidea</taxon>
        <taxon>Schistosomatidae</taxon>
        <taxon>Schistosoma</taxon>
    </lineage>
</organism>
<accession>A0A095AED0</accession>
<dbReference type="FunFam" id="3.40.640.10:FF:000049">
    <property type="entry name" value="serine palmitoyltransferase 1 isoform X1"/>
    <property type="match status" value="1"/>
</dbReference>
<evidence type="ECO:0000256" key="4">
    <source>
        <dbReference type="ARBA" id="ARBA00008392"/>
    </source>
</evidence>
<proteinExistence type="inferred from homology"/>
<keyword evidence="10" id="KW-0012">Acyltransferase</keyword>
<name>A0A095AED0_SCHHA</name>
<dbReference type="GO" id="GO:0046513">
    <property type="term" value="P:ceramide biosynthetic process"/>
    <property type="evidence" value="ECO:0007669"/>
    <property type="project" value="TreeGrafter"/>
</dbReference>
<dbReference type="EC" id="2.3.1.50" evidence="5"/>
<evidence type="ECO:0000256" key="12">
    <source>
        <dbReference type="ARBA" id="ARBA00041765"/>
    </source>
</evidence>